<feature type="domain" description="BON" evidence="2">
    <location>
        <begin position="42"/>
        <end position="112"/>
    </location>
</feature>
<organism evidence="3 5">
    <name type="scientific">Legionella feeleii</name>
    <dbReference type="NCBI Taxonomy" id="453"/>
    <lineage>
        <taxon>Bacteria</taxon>
        <taxon>Pseudomonadati</taxon>
        <taxon>Pseudomonadota</taxon>
        <taxon>Gammaproteobacteria</taxon>
        <taxon>Legionellales</taxon>
        <taxon>Legionellaceae</taxon>
        <taxon>Legionella</taxon>
    </lineage>
</organism>
<dbReference type="AlphaFoldDB" id="A0A0W0TMT0"/>
<dbReference type="EMBL" id="LNYB01000080">
    <property type="protein sequence ID" value="KTC96894.1"/>
    <property type="molecule type" value="Genomic_DNA"/>
</dbReference>
<accession>A0A0W0TMT0</accession>
<evidence type="ECO:0000256" key="1">
    <source>
        <dbReference type="ARBA" id="ARBA00022729"/>
    </source>
</evidence>
<evidence type="ECO:0000313" key="4">
    <source>
        <dbReference type="EMBL" id="SPX60871.1"/>
    </source>
</evidence>
<proteinExistence type="predicted"/>
<dbReference type="RefSeq" id="WP_058445976.1">
    <property type="nucleotide sequence ID" value="NZ_CAAAHT010000002.1"/>
</dbReference>
<protein>
    <submittedName>
        <fullName evidence="3">Hemolysin, lipoprotein</fullName>
    </submittedName>
</protein>
<dbReference type="PATRIC" id="fig|453.4.peg.1981"/>
<evidence type="ECO:0000313" key="5">
    <source>
        <dbReference type="Proteomes" id="UP000054698"/>
    </source>
</evidence>
<dbReference type="InterPro" id="IPR007055">
    <property type="entry name" value="BON_dom"/>
</dbReference>
<dbReference type="Pfam" id="PF04972">
    <property type="entry name" value="BON"/>
    <property type="match status" value="2"/>
</dbReference>
<evidence type="ECO:0000313" key="6">
    <source>
        <dbReference type="Proteomes" id="UP000251942"/>
    </source>
</evidence>
<dbReference type="InterPro" id="IPR051686">
    <property type="entry name" value="Lipoprotein_DolP"/>
</dbReference>
<dbReference type="OrthoDB" id="9783990at2"/>
<dbReference type="EMBL" id="UASS01000013">
    <property type="protein sequence ID" value="SPX60871.1"/>
    <property type="molecule type" value="Genomic_DNA"/>
</dbReference>
<keyword evidence="1" id="KW-0732">Signal</keyword>
<gene>
    <name evidence="3" type="ORF">Lfee_1806</name>
    <name evidence="4" type="ORF">NCTC12022_01607</name>
</gene>
<dbReference type="Proteomes" id="UP000251942">
    <property type="component" value="Unassembled WGS sequence"/>
</dbReference>
<dbReference type="PROSITE" id="PS50914">
    <property type="entry name" value="BON"/>
    <property type="match status" value="2"/>
</dbReference>
<keyword evidence="3" id="KW-0449">Lipoprotein</keyword>
<keyword evidence="5" id="KW-1185">Reference proteome</keyword>
<evidence type="ECO:0000259" key="2">
    <source>
        <dbReference type="PROSITE" id="PS50914"/>
    </source>
</evidence>
<feature type="domain" description="BON" evidence="2">
    <location>
        <begin position="119"/>
        <end position="186"/>
    </location>
</feature>
<reference evidence="3 5" key="1">
    <citation type="submission" date="2015-11" db="EMBL/GenBank/DDBJ databases">
        <title>Genomic analysis of 38 Legionella species identifies large and diverse effector repertoires.</title>
        <authorList>
            <person name="Burstein D."/>
            <person name="Amaro F."/>
            <person name="Zusman T."/>
            <person name="Lifshitz Z."/>
            <person name="Cohen O."/>
            <person name="Gilbert J.A."/>
            <person name="Pupko T."/>
            <person name="Shuman H.A."/>
            <person name="Segal G."/>
        </authorList>
    </citation>
    <scope>NUCLEOTIDE SEQUENCE [LARGE SCALE GENOMIC DNA]</scope>
    <source>
        <strain evidence="3 5">WO-44C</strain>
    </source>
</reference>
<evidence type="ECO:0000313" key="3">
    <source>
        <dbReference type="EMBL" id="KTC96894.1"/>
    </source>
</evidence>
<reference evidence="4 6" key="2">
    <citation type="submission" date="2018-06" db="EMBL/GenBank/DDBJ databases">
        <authorList>
            <consortium name="Pathogen Informatics"/>
            <person name="Doyle S."/>
        </authorList>
    </citation>
    <scope>NUCLEOTIDE SEQUENCE [LARGE SCALE GENOMIC DNA]</scope>
    <source>
        <strain evidence="4 6">NCTC12022</strain>
    </source>
</reference>
<dbReference type="STRING" id="453.Lfee_1806"/>
<sequence length="195" mass="21572">MRKQGCFVVIFLGCSLLTGCLGGVWTGATLVYDRHNVYKKLSDYELSAEAHRVLYGDKVFKAEGCAIDLAVFNGDILLAGHVPSLELRETAIKRISALSGYRRLFNQMDISQQPGNTLEDSWITTKIRSQIFADSAIDPNAFKVITSDRIVYLMGDVRPAQAAVVINIARNTAGVERVVKLLKYYNLSVQPVKDA</sequence>
<dbReference type="Proteomes" id="UP000054698">
    <property type="component" value="Unassembled WGS sequence"/>
</dbReference>
<dbReference type="InterPro" id="IPR014004">
    <property type="entry name" value="Transpt-assoc_nodulatn_dom_bac"/>
</dbReference>
<dbReference type="PROSITE" id="PS51257">
    <property type="entry name" value="PROKAR_LIPOPROTEIN"/>
    <property type="match status" value="1"/>
</dbReference>
<dbReference type="PANTHER" id="PTHR34606:SF4">
    <property type="entry name" value="OUTER MEMBRANE LIPOPROTEIN DOLP"/>
    <property type="match status" value="1"/>
</dbReference>
<name>A0A0W0TMT0_9GAMM</name>
<dbReference type="SMART" id="SM00749">
    <property type="entry name" value="BON"/>
    <property type="match status" value="1"/>
</dbReference>
<dbReference type="PANTHER" id="PTHR34606">
    <property type="entry name" value="BON DOMAIN-CONTAINING PROTEIN"/>
    <property type="match status" value="1"/>
</dbReference>